<evidence type="ECO:0000256" key="3">
    <source>
        <dbReference type="SAM" id="MobiDB-lite"/>
    </source>
</evidence>
<gene>
    <name evidence="5" type="ORF">DFJ75_4892</name>
</gene>
<evidence type="ECO:0000256" key="1">
    <source>
        <dbReference type="ARBA" id="ARBA00023125"/>
    </source>
</evidence>
<reference evidence="5 6" key="1">
    <citation type="submission" date="2018-10" db="EMBL/GenBank/DDBJ databases">
        <title>Sequencing the genomes of 1000 actinobacteria strains.</title>
        <authorList>
            <person name="Klenk H.-P."/>
        </authorList>
    </citation>
    <scope>NUCLEOTIDE SEQUENCE [LARGE SCALE GENOMIC DNA]</scope>
    <source>
        <strain evidence="5 6">DSM 44343</strain>
    </source>
</reference>
<accession>A0A495ISW1</accession>
<accession>A0A315S373</accession>
<dbReference type="SUPFAM" id="SSF46689">
    <property type="entry name" value="Homeodomain-like"/>
    <property type="match status" value="1"/>
</dbReference>
<feature type="region of interest" description="Disordered" evidence="3">
    <location>
        <begin position="1"/>
        <end position="23"/>
    </location>
</feature>
<dbReference type="InterPro" id="IPR045823">
    <property type="entry name" value="TetR_C_32"/>
</dbReference>
<dbReference type="SUPFAM" id="SSF48498">
    <property type="entry name" value="Tetracyclin repressor-like, C-terminal domain"/>
    <property type="match status" value="1"/>
</dbReference>
<dbReference type="EMBL" id="RBKV01000002">
    <property type="protein sequence ID" value="RKR79760.1"/>
    <property type="molecule type" value="Genomic_DNA"/>
</dbReference>
<sequence length="210" mass="22353">MLAAGDEVPGRKRGRPPGPRVDRAARREAVIDAAELEIGEHGSEFGLSGVGERMGYARSALYAVFDRRDDLLDAVAARHAGRLTIEMAAVLAGVDGGRERTQLVVEVVIGWVERHRLLATVLAPRLFNESGPASITAPIQDALQQALSEAGCDDRAAAPWAHALIGAVWAAAHWCEAMAGAMDRDELVEQLTELIWDGLAASVKANSSAE</sequence>
<dbReference type="InterPro" id="IPR036271">
    <property type="entry name" value="Tet_transcr_reg_TetR-rel_C_sf"/>
</dbReference>
<organism evidence="5 6">
    <name type="scientific">Williamsia marianensis</name>
    <dbReference type="NCBI Taxonomy" id="85044"/>
    <lineage>
        <taxon>Bacteria</taxon>
        <taxon>Bacillati</taxon>
        <taxon>Actinomycetota</taxon>
        <taxon>Actinomycetes</taxon>
        <taxon>Mycobacteriales</taxon>
        <taxon>Nocardiaceae</taxon>
        <taxon>Williamsia</taxon>
    </lineage>
</organism>
<evidence type="ECO:0000256" key="2">
    <source>
        <dbReference type="PROSITE-ProRule" id="PRU00335"/>
    </source>
</evidence>
<evidence type="ECO:0000313" key="6">
    <source>
        <dbReference type="Proteomes" id="UP000274762"/>
    </source>
</evidence>
<dbReference type="InterPro" id="IPR009057">
    <property type="entry name" value="Homeodomain-like_sf"/>
</dbReference>
<feature type="domain" description="HTH tetR-type" evidence="4">
    <location>
        <begin position="24"/>
        <end position="83"/>
    </location>
</feature>
<name>A0A315S373_WILMA</name>
<evidence type="ECO:0000313" key="5">
    <source>
        <dbReference type="EMBL" id="RKR79760.1"/>
    </source>
</evidence>
<feature type="DNA-binding region" description="H-T-H motif" evidence="2">
    <location>
        <begin position="46"/>
        <end position="65"/>
    </location>
</feature>
<dbReference type="AlphaFoldDB" id="A0A315S373"/>
<dbReference type="Pfam" id="PF19344">
    <property type="entry name" value="TetR_C_32"/>
    <property type="match status" value="1"/>
</dbReference>
<evidence type="ECO:0000259" key="4">
    <source>
        <dbReference type="PROSITE" id="PS50977"/>
    </source>
</evidence>
<dbReference type="Proteomes" id="UP000274762">
    <property type="component" value="Unassembled WGS sequence"/>
</dbReference>
<dbReference type="GO" id="GO:0003677">
    <property type="term" value="F:DNA binding"/>
    <property type="evidence" value="ECO:0007669"/>
    <property type="project" value="UniProtKB-UniRule"/>
</dbReference>
<proteinExistence type="predicted"/>
<keyword evidence="1 2" id="KW-0238">DNA-binding</keyword>
<dbReference type="InterPro" id="IPR001647">
    <property type="entry name" value="HTH_TetR"/>
</dbReference>
<dbReference type="PROSITE" id="PS50977">
    <property type="entry name" value="HTH_TETR_2"/>
    <property type="match status" value="1"/>
</dbReference>
<comment type="caution">
    <text evidence="5">The sequence shown here is derived from an EMBL/GenBank/DDBJ whole genome shotgun (WGS) entry which is preliminary data.</text>
</comment>
<protein>
    <submittedName>
        <fullName evidence="5">AcrR family transcriptional regulator</fullName>
    </submittedName>
</protein>
<dbReference type="Gene3D" id="1.10.357.10">
    <property type="entry name" value="Tetracycline Repressor, domain 2"/>
    <property type="match status" value="1"/>
</dbReference>